<dbReference type="AlphaFoldDB" id="A0A9N9LSM1"/>
<dbReference type="EMBL" id="CAJVRM010000239">
    <property type="protein sequence ID" value="CAG8977876.1"/>
    <property type="molecule type" value="Genomic_DNA"/>
</dbReference>
<dbReference type="OrthoDB" id="3650655at2759"/>
<name>A0A9N9LSM1_9HELO</name>
<keyword evidence="4" id="KW-1185">Reference proteome</keyword>
<organism evidence="3 4">
    <name type="scientific">Hymenoscyphus albidus</name>
    <dbReference type="NCBI Taxonomy" id="595503"/>
    <lineage>
        <taxon>Eukaryota</taxon>
        <taxon>Fungi</taxon>
        <taxon>Dikarya</taxon>
        <taxon>Ascomycota</taxon>
        <taxon>Pezizomycotina</taxon>
        <taxon>Leotiomycetes</taxon>
        <taxon>Helotiales</taxon>
        <taxon>Helotiaceae</taxon>
        <taxon>Hymenoscyphus</taxon>
    </lineage>
</organism>
<feature type="signal peptide" evidence="2">
    <location>
        <begin position="1"/>
        <end position="25"/>
    </location>
</feature>
<evidence type="ECO:0000256" key="1">
    <source>
        <dbReference type="SAM" id="MobiDB-lite"/>
    </source>
</evidence>
<evidence type="ECO:0000313" key="4">
    <source>
        <dbReference type="Proteomes" id="UP000701801"/>
    </source>
</evidence>
<feature type="chain" id="PRO_5040268903" evidence="2">
    <location>
        <begin position="26"/>
        <end position="403"/>
    </location>
</feature>
<dbReference type="Proteomes" id="UP000701801">
    <property type="component" value="Unassembled WGS sequence"/>
</dbReference>
<feature type="region of interest" description="Disordered" evidence="1">
    <location>
        <begin position="108"/>
        <end position="144"/>
    </location>
</feature>
<comment type="caution">
    <text evidence="3">The sequence shown here is derived from an EMBL/GenBank/DDBJ whole genome shotgun (WGS) entry which is preliminary data.</text>
</comment>
<proteinExistence type="predicted"/>
<sequence>MRHLSAKIFLLLTFFTDSFPHFASAAPPFFRNTQSDAEAFSLRDVIVPGEQAGDNNPIARKGDGYSFSALTDFKRLEAKGVRWEYAHLRPAPEPSPVVLPVLRPPPDPLKPVPKEPDPIETPSLPGAWKPISESDNPPGLHDVDAPPVHSSGLGEPAKAMEFYAEKGRKQLNIYERIVRSNRKDTKTVLTKEDLVKYNKGSAFLDVTKNAEYLVWDSENWIDESFAYLPKLYKSDEIGFDLNRVPILTTTSVYTADKMGLVCETTFADNGLFIIYQHAYKENDDVGEIPINEIQMQTFFDASKGNSRSFRVAFLENIQNKEFWAITRENYNDMRQPYTKVLTFERGTPQFDRYIGSPNIWSKFWGFGNHHNALGKPILMRIIVTPAQVSNAFGLGAAIVFKKG</sequence>
<reference evidence="3" key="1">
    <citation type="submission" date="2021-07" db="EMBL/GenBank/DDBJ databases">
        <authorList>
            <person name="Durling M."/>
        </authorList>
    </citation>
    <scope>NUCLEOTIDE SEQUENCE</scope>
</reference>
<gene>
    <name evidence="3" type="ORF">HYALB_00001753</name>
</gene>
<evidence type="ECO:0000313" key="3">
    <source>
        <dbReference type="EMBL" id="CAG8977876.1"/>
    </source>
</evidence>
<keyword evidence="2" id="KW-0732">Signal</keyword>
<protein>
    <submittedName>
        <fullName evidence="3">Uncharacterized protein</fullName>
    </submittedName>
</protein>
<evidence type="ECO:0000256" key="2">
    <source>
        <dbReference type="SAM" id="SignalP"/>
    </source>
</evidence>
<accession>A0A9N9LSM1</accession>